<gene>
    <name evidence="8 10" type="primary">trpS</name>
    <name evidence="10" type="ORF">GCM10010969_25270</name>
</gene>
<name>A0ABQ2L4R5_9BACL</name>
<comment type="caution">
    <text evidence="8">Lacks conserved residue(s) required for the propagation of feature annotation.</text>
</comment>
<dbReference type="GO" id="GO:0016874">
    <property type="term" value="F:ligase activity"/>
    <property type="evidence" value="ECO:0007669"/>
    <property type="project" value="UniProtKB-KW"/>
</dbReference>
<evidence type="ECO:0000256" key="9">
    <source>
        <dbReference type="RuleBase" id="RU363036"/>
    </source>
</evidence>
<feature type="binding site" evidence="8">
    <location>
        <begin position="153"/>
        <end position="155"/>
    </location>
    <ligand>
        <name>ATP</name>
        <dbReference type="ChEBI" id="CHEBI:30616"/>
    </ligand>
</feature>
<evidence type="ECO:0000256" key="1">
    <source>
        <dbReference type="ARBA" id="ARBA00005594"/>
    </source>
</evidence>
<keyword evidence="5 8" id="KW-0648">Protein biosynthesis</keyword>
<dbReference type="InterPro" id="IPR024109">
    <property type="entry name" value="Trp-tRNA-ligase_bac-type"/>
</dbReference>
<comment type="function">
    <text evidence="8">Catalyzes the attachment of tryptophan to tRNA(Trp).</text>
</comment>
<reference evidence="11" key="1">
    <citation type="journal article" date="2019" name="Int. J. Syst. Evol. Microbiol.">
        <title>The Global Catalogue of Microorganisms (GCM) 10K type strain sequencing project: providing services to taxonomists for standard genome sequencing and annotation.</title>
        <authorList>
            <consortium name="The Broad Institute Genomics Platform"/>
            <consortium name="The Broad Institute Genome Sequencing Center for Infectious Disease"/>
            <person name="Wu L."/>
            <person name="Ma J."/>
        </authorList>
    </citation>
    <scope>NUCLEOTIDE SEQUENCE [LARGE SCALE GENOMIC DNA]</scope>
    <source>
        <strain evidence="11">CGMCC 1.6964</strain>
    </source>
</reference>
<sequence>MSGTTENTGKKRILSGIKPSGDLNIGGYLGALSQFVKYQHEYESFFFVPDLHAITVAQDPKELNQRSREIAAFYVAAGIDPDKSAIFLQSQVSAHAELGWIMETQAHFGELNRMTQFKEKSDGKEGVSSALFTYPALMASDILLYQATHVPVGEDQTQHLELTRDLANRFNTRFGKTFTVPEAIVQDIGARVMGLDDPHKKMSKSNPNKASYILMLDEPSVIRKKFSRAVTDSDGQVRYDWEEKPAVSNLIEIYSVFAGETTAAVEKRFEGQGYGAFKKELAEVVIAKLEPIQQRFHEVVNSPELDEILKRGAQKASEEAGRTLRAAQKAMGFVTFN</sequence>
<keyword evidence="3 8" id="KW-0547">Nucleotide-binding</keyword>
<dbReference type="InterPro" id="IPR002306">
    <property type="entry name" value="Trp-tRNA-ligase"/>
</dbReference>
<keyword evidence="11" id="KW-1185">Reference proteome</keyword>
<dbReference type="HAMAP" id="MF_00140_B">
    <property type="entry name" value="Trp_tRNA_synth_B"/>
    <property type="match status" value="1"/>
</dbReference>
<evidence type="ECO:0000256" key="8">
    <source>
        <dbReference type="HAMAP-Rule" id="MF_00140"/>
    </source>
</evidence>
<evidence type="ECO:0000256" key="4">
    <source>
        <dbReference type="ARBA" id="ARBA00022840"/>
    </source>
</evidence>
<comment type="catalytic activity">
    <reaction evidence="7 8">
        <text>tRNA(Trp) + L-tryptophan + ATP = L-tryptophyl-tRNA(Trp) + AMP + diphosphate + H(+)</text>
        <dbReference type="Rhea" id="RHEA:24080"/>
        <dbReference type="Rhea" id="RHEA-COMP:9671"/>
        <dbReference type="Rhea" id="RHEA-COMP:9705"/>
        <dbReference type="ChEBI" id="CHEBI:15378"/>
        <dbReference type="ChEBI" id="CHEBI:30616"/>
        <dbReference type="ChEBI" id="CHEBI:33019"/>
        <dbReference type="ChEBI" id="CHEBI:57912"/>
        <dbReference type="ChEBI" id="CHEBI:78442"/>
        <dbReference type="ChEBI" id="CHEBI:78535"/>
        <dbReference type="ChEBI" id="CHEBI:456215"/>
        <dbReference type="EC" id="6.1.1.2"/>
    </reaction>
</comment>
<feature type="binding site" evidence="8">
    <location>
        <position position="192"/>
    </location>
    <ligand>
        <name>ATP</name>
        <dbReference type="ChEBI" id="CHEBI:30616"/>
    </ligand>
</feature>
<dbReference type="Proteomes" id="UP000606653">
    <property type="component" value="Unassembled WGS sequence"/>
</dbReference>
<organism evidence="10 11">
    <name type="scientific">Saccharibacillus kuerlensis</name>
    <dbReference type="NCBI Taxonomy" id="459527"/>
    <lineage>
        <taxon>Bacteria</taxon>
        <taxon>Bacillati</taxon>
        <taxon>Bacillota</taxon>
        <taxon>Bacilli</taxon>
        <taxon>Bacillales</taxon>
        <taxon>Paenibacillaceae</taxon>
        <taxon>Saccharibacillus</taxon>
    </lineage>
</organism>
<feature type="binding site" evidence="8">
    <location>
        <begin position="201"/>
        <end position="205"/>
    </location>
    <ligand>
        <name>ATP</name>
        <dbReference type="ChEBI" id="CHEBI:30616"/>
    </ligand>
</feature>
<dbReference type="SUPFAM" id="SSF52374">
    <property type="entry name" value="Nucleotidylyl transferase"/>
    <property type="match status" value="1"/>
</dbReference>
<dbReference type="CDD" id="cd00806">
    <property type="entry name" value="TrpRS_core"/>
    <property type="match status" value="1"/>
</dbReference>
<dbReference type="PRINTS" id="PR01039">
    <property type="entry name" value="TRNASYNTHTRP"/>
</dbReference>
<comment type="caution">
    <text evidence="10">The sequence shown here is derived from an EMBL/GenBank/DDBJ whole genome shotgun (WGS) entry which is preliminary data.</text>
</comment>
<dbReference type="Gene3D" id="1.10.240.10">
    <property type="entry name" value="Tyrosyl-Transfer RNA Synthetase"/>
    <property type="match status" value="1"/>
</dbReference>
<keyword evidence="6 8" id="KW-0030">Aminoacyl-tRNA synthetase</keyword>
<comment type="similarity">
    <text evidence="1 8 9">Belongs to the class-I aminoacyl-tRNA synthetase family.</text>
</comment>
<dbReference type="InterPro" id="IPR014729">
    <property type="entry name" value="Rossmann-like_a/b/a_fold"/>
</dbReference>
<evidence type="ECO:0000256" key="6">
    <source>
        <dbReference type="ARBA" id="ARBA00023146"/>
    </source>
</evidence>
<evidence type="ECO:0000256" key="2">
    <source>
        <dbReference type="ARBA" id="ARBA00022598"/>
    </source>
</evidence>
<dbReference type="PANTHER" id="PTHR43766">
    <property type="entry name" value="TRYPTOPHAN--TRNA LIGASE, MITOCHONDRIAL"/>
    <property type="match status" value="1"/>
</dbReference>
<proteinExistence type="inferred from homology"/>
<feature type="short sequence motif" description="'KMSKS' region" evidence="8">
    <location>
        <begin position="201"/>
        <end position="205"/>
    </location>
</feature>
<comment type="subunit">
    <text evidence="8">Homodimer.</text>
</comment>
<dbReference type="InterPro" id="IPR050203">
    <property type="entry name" value="Trp-tRNA_synthetase"/>
</dbReference>
<comment type="subcellular location">
    <subcellularLocation>
        <location evidence="8">Cytoplasm</location>
    </subcellularLocation>
</comment>
<dbReference type="NCBIfam" id="TIGR00233">
    <property type="entry name" value="trpS"/>
    <property type="match status" value="1"/>
</dbReference>
<protein>
    <recommendedName>
        <fullName evidence="8">Tryptophan--tRNA ligase</fullName>
        <ecNumber evidence="8">6.1.1.2</ecNumber>
    </recommendedName>
    <alternativeName>
        <fullName evidence="8">Tryptophanyl-tRNA synthetase</fullName>
        <shortName evidence="8">TrpRS</shortName>
    </alternativeName>
</protein>
<feature type="binding site" evidence="8">
    <location>
        <begin position="18"/>
        <end position="20"/>
    </location>
    <ligand>
        <name>ATP</name>
        <dbReference type="ChEBI" id="CHEBI:30616"/>
    </ligand>
</feature>
<dbReference type="EMBL" id="BMLN01000006">
    <property type="protein sequence ID" value="GGO02192.1"/>
    <property type="molecule type" value="Genomic_DNA"/>
</dbReference>
<dbReference type="PANTHER" id="PTHR43766:SF1">
    <property type="entry name" value="TRYPTOPHAN--TRNA LIGASE, MITOCHONDRIAL"/>
    <property type="match status" value="1"/>
</dbReference>
<accession>A0ABQ2L4R5</accession>
<dbReference type="InterPro" id="IPR002305">
    <property type="entry name" value="aa-tRNA-synth_Ic"/>
</dbReference>
<keyword evidence="2 8" id="KW-0436">Ligase</keyword>
<dbReference type="Pfam" id="PF00579">
    <property type="entry name" value="tRNA-synt_1b"/>
    <property type="match status" value="1"/>
</dbReference>
<evidence type="ECO:0000256" key="3">
    <source>
        <dbReference type="ARBA" id="ARBA00022741"/>
    </source>
</evidence>
<dbReference type="RefSeq" id="WP_018976337.1">
    <property type="nucleotide sequence ID" value="NZ_BMLN01000006.1"/>
</dbReference>
<evidence type="ECO:0000313" key="11">
    <source>
        <dbReference type="Proteomes" id="UP000606653"/>
    </source>
</evidence>
<feature type="binding site" evidence="8">
    <location>
        <position position="141"/>
    </location>
    <ligand>
        <name>L-tryptophan</name>
        <dbReference type="ChEBI" id="CHEBI:57912"/>
    </ligand>
</feature>
<keyword evidence="8" id="KW-0963">Cytoplasm</keyword>
<dbReference type="Gene3D" id="3.40.50.620">
    <property type="entry name" value="HUPs"/>
    <property type="match status" value="1"/>
</dbReference>
<evidence type="ECO:0000256" key="5">
    <source>
        <dbReference type="ARBA" id="ARBA00022917"/>
    </source>
</evidence>
<evidence type="ECO:0000256" key="7">
    <source>
        <dbReference type="ARBA" id="ARBA00049929"/>
    </source>
</evidence>
<keyword evidence="4 8" id="KW-0067">ATP-binding</keyword>
<dbReference type="EC" id="6.1.1.2" evidence="8"/>
<evidence type="ECO:0000313" key="10">
    <source>
        <dbReference type="EMBL" id="GGO02192.1"/>
    </source>
</evidence>